<organism evidence="1 2">
    <name type="scientific">Amylocarpus encephaloides</name>
    <dbReference type="NCBI Taxonomy" id="45428"/>
    <lineage>
        <taxon>Eukaryota</taxon>
        <taxon>Fungi</taxon>
        <taxon>Dikarya</taxon>
        <taxon>Ascomycota</taxon>
        <taxon>Pezizomycotina</taxon>
        <taxon>Leotiomycetes</taxon>
        <taxon>Helotiales</taxon>
        <taxon>Helotiales incertae sedis</taxon>
        <taxon>Amylocarpus</taxon>
    </lineage>
</organism>
<keyword evidence="2" id="KW-1185">Reference proteome</keyword>
<comment type="caution">
    <text evidence="1">The sequence shown here is derived from an EMBL/GenBank/DDBJ whole genome shotgun (WGS) entry which is preliminary data.</text>
</comment>
<gene>
    <name evidence="1" type="ORF">BJ875DRAFT_150066</name>
</gene>
<sequence>MDLVTGLATKLGYGLNNSGRDKDLNKYEGLNRNEGFGPEDYTHPEKFYPGLVWSPDSFAPESVRKIRSQLDPMIGRSEDQELCWSCGWSNQHQLFSSYVLE</sequence>
<name>A0A9P7YCD3_9HELO</name>
<evidence type="ECO:0000313" key="2">
    <source>
        <dbReference type="Proteomes" id="UP000824998"/>
    </source>
</evidence>
<dbReference type="Proteomes" id="UP000824998">
    <property type="component" value="Unassembled WGS sequence"/>
</dbReference>
<protein>
    <submittedName>
        <fullName evidence="1">Uncharacterized protein</fullName>
    </submittedName>
</protein>
<dbReference type="EMBL" id="MU251657">
    <property type="protein sequence ID" value="KAG9230627.1"/>
    <property type="molecule type" value="Genomic_DNA"/>
</dbReference>
<proteinExistence type="predicted"/>
<evidence type="ECO:0000313" key="1">
    <source>
        <dbReference type="EMBL" id="KAG9230627.1"/>
    </source>
</evidence>
<dbReference type="OrthoDB" id="8300194at2759"/>
<reference evidence="1" key="1">
    <citation type="journal article" date="2021" name="IMA Fungus">
        <title>Genomic characterization of three marine fungi, including Emericellopsis atlantica sp. nov. with signatures of a generalist lifestyle and marine biomass degradation.</title>
        <authorList>
            <person name="Hagestad O.C."/>
            <person name="Hou L."/>
            <person name="Andersen J.H."/>
            <person name="Hansen E.H."/>
            <person name="Altermark B."/>
            <person name="Li C."/>
            <person name="Kuhnert E."/>
            <person name="Cox R.J."/>
            <person name="Crous P.W."/>
            <person name="Spatafora J.W."/>
            <person name="Lail K."/>
            <person name="Amirebrahimi M."/>
            <person name="Lipzen A."/>
            <person name="Pangilinan J."/>
            <person name="Andreopoulos W."/>
            <person name="Hayes R.D."/>
            <person name="Ng V."/>
            <person name="Grigoriev I.V."/>
            <person name="Jackson S.A."/>
            <person name="Sutton T.D.S."/>
            <person name="Dobson A.D.W."/>
            <person name="Rama T."/>
        </authorList>
    </citation>
    <scope>NUCLEOTIDE SEQUENCE</scope>
    <source>
        <strain evidence="1">TRa018bII</strain>
    </source>
</reference>
<dbReference type="AlphaFoldDB" id="A0A9P7YCD3"/>
<accession>A0A9P7YCD3</accession>